<name>A0A291ISV3_9MOLU</name>
<dbReference type="InterPro" id="IPR053737">
    <property type="entry name" value="Type_II_TA_Toxin"/>
</dbReference>
<dbReference type="PANTHER" id="PTHR39426">
    <property type="entry name" value="HOMOLOGY TO DEATH-ON-CURING PROTEIN OF PHAGE P1"/>
    <property type="match status" value="1"/>
</dbReference>
<dbReference type="PANTHER" id="PTHR39426:SF1">
    <property type="entry name" value="HOMOLOGY TO DEATH-ON-CURING PROTEIN OF PHAGE P1"/>
    <property type="match status" value="1"/>
</dbReference>
<organism evidence="1 2">
    <name type="scientific">Mesoplasma lactucae ATCC 49193</name>
    <dbReference type="NCBI Taxonomy" id="81460"/>
    <lineage>
        <taxon>Bacteria</taxon>
        <taxon>Bacillati</taxon>
        <taxon>Mycoplasmatota</taxon>
        <taxon>Mollicutes</taxon>
        <taxon>Entomoplasmatales</taxon>
        <taxon>Entomoplasmataceae</taxon>
        <taxon>Mesoplasma</taxon>
    </lineage>
</organism>
<dbReference type="KEGG" id="mlac:CP520_03675"/>
<sequence>MNKLYQWRIFSNKDLDIFHYAFDESSIFKWINENKLIAKEISSNVESEVTFAPTNLDNIFADYDKTEEFYLFLCDVVENAHKQAQIMKQGKSVYGEKEAGAIKSVIGSLINNWQYRQELDVISMSSELIRDIACKHKFNDGNKRTSLITGFYFLNWVGLNIKYSQDEENWYKFIVSFLTKRVSHDFEDLDDEIKFIKDFIKQNIMLQSDDFSSNSNDLFNLNQVNEWNKRLHENNAFLTSLKKLADE</sequence>
<dbReference type="InterPro" id="IPR006440">
    <property type="entry name" value="Doc"/>
</dbReference>
<proteinExistence type="predicted"/>
<evidence type="ECO:0000313" key="1">
    <source>
        <dbReference type="EMBL" id="ATG97808.1"/>
    </source>
</evidence>
<dbReference type="InterPro" id="IPR003812">
    <property type="entry name" value="Fido"/>
</dbReference>
<dbReference type="NCBIfam" id="TIGR01550">
    <property type="entry name" value="DOC_P1"/>
    <property type="match status" value="1"/>
</dbReference>
<dbReference type="OrthoDB" id="392098at2"/>
<dbReference type="GO" id="GO:0016301">
    <property type="term" value="F:kinase activity"/>
    <property type="evidence" value="ECO:0007669"/>
    <property type="project" value="InterPro"/>
</dbReference>
<gene>
    <name evidence="1" type="ORF">CP520_03675</name>
</gene>
<dbReference type="InterPro" id="IPR036597">
    <property type="entry name" value="Fido-like_dom_sf"/>
</dbReference>
<dbReference type="RefSeq" id="WP_096863113.1">
    <property type="nucleotide sequence ID" value="NZ_CP023668.1"/>
</dbReference>
<dbReference type="EMBL" id="CP023668">
    <property type="protein sequence ID" value="ATG97808.1"/>
    <property type="molecule type" value="Genomic_DNA"/>
</dbReference>
<accession>A0A291ISV3</accession>
<dbReference type="Gene3D" id="1.20.120.1870">
    <property type="entry name" value="Fic/DOC protein, Fido domain"/>
    <property type="match status" value="1"/>
</dbReference>
<dbReference type="Proteomes" id="UP000232227">
    <property type="component" value="Chromosome"/>
</dbReference>
<keyword evidence="2" id="KW-1185">Reference proteome</keyword>
<protein>
    <submittedName>
        <fullName evidence="1">Uncharacterized protein</fullName>
    </submittedName>
</protein>
<reference evidence="1 2" key="1">
    <citation type="submission" date="2017-09" db="EMBL/GenBank/DDBJ databases">
        <title>SPAdes assembly of the Mesoplasma lactucae genome.</title>
        <authorList>
            <person name="Knight T.F."/>
            <person name="Rubinstein R."/>
            <person name="Citino T."/>
        </authorList>
    </citation>
    <scope>NUCLEOTIDE SEQUENCE [LARGE SCALE GENOMIC DNA]</scope>
    <source>
        <strain evidence="1 2">831-C4</strain>
    </source>
</reference>
<evidence type="ECO:0000313" key="2">
    <source>
        <dbReference type="Proteomes" id="UP000232227"/>
    </source>
</evidence>
<dbReference type="PROSITE" id="PS51459">
    <property type="entry name" value="FIDO"/>
    <property type="match status" value="1"/>
</dbReference>
<dbReference type="Pfam" id="PF02661">
    <property type="entry name" value="Fic"/>
    <property type="match status" value="1"/>
</dbReference>
<dbReference type="SUPFAM" id="SSF140931">
    <property type="entry name" value="Fic-like"/>
    <property type="match status" value="1"/>
</dbReference>
<dbReference type="AlphaFoldDB" id="A0A291ISV3"/>